<gene>
    <name evidence="4" type="ORF">BISU_2190</name>
</gene>
<dbReference type="PROSITE" id="PS51782">
    <property type="entry name" value="LYSM"/>
    <property type="match status" value="1"/>
</dbReference>
<feature type="transmembrane region" description="Helical" evidence="2">
    <location>
        <begin position="38"/>
        <end position="56"/>
    </location>
</feature>
<evidence type="ECO:0000256" key="1">
    <source>
        <dbReference type="SAM" id="MobiDB-lite"/>
    </source>
</evidence>
<keyword evidence="2" id="KW-1133">Transmembrane helix</keyword>
<dbReference type="Proteomes" id="UP000029055">
    <property type="component" value="Unassembled WGS sequence"/>
</dbReference>
<dbReference type="Pfam" id="PF01476">
    <property type="entry name" value="LysM"/>
    <property type="match status" value="1"/>
</dbReference>
<dbReference type="Gene3D" id="3.10.350.10">
    <property type="entry name" value="LysM domain"/>
    <property type="match status" value="1"/>
</dbReference>
<keyword evidence="2" id="KW-0812">Transmembrane</keyword>
<sequence>MTAATSYGQAVRIHSEARKTPRKTSGAVMTATHAKKPIFSRIAAALLIVAASWVGWSTIMPTEQAQSSTGPVEVVNYTVRPGDTLWSYANRVTPQGGNVAQTVQELKQLNNLDSASLTPGQSLLVPVQ</sequence>
<dbReference type="SMART" id="SM00257">
    <property type="entry name" value="LysM"/>
    <property type="match status" value="1"/>
</dbReference>
<dbReference type="EMBL" id="JGZR01000016">
    <property type="protein sequence ID" value="KFI98989.1"/>
    <property type="molecule type" value="Genomic_DNA"/>
</dbReference>
<evidence type="ECO:0000256" key="2">
    <source>
        <dbReference type="SAM" id="Phobius"/>
    </source>
</evidence>
<dbReference type="OrthoDB" id="5084290at2"/>
<name>A0A087DTY9_9BIFI</name>
<accession>A0A087DTY9</accession>
<evidence type="ECO:0000259" key="3">
    <source>
        <dbReference type="PROSITE" id="PS51782"/>
    </source>
</evidence>
<evidence type="ECO:0000313" key="4">
    <source>
        <dbReference type="EMBL" id="KFI98989.1"/>
    </source>
</evidence>
<feature type="domain" description="LysM" evidence="3">
    <location>
        <begin position="75"/>
        <end position="125"/>
    </location>
</feature>
<dbReference type="InterPro" id="IPR036779">
    <property type="entry name" value="LysM_dom_sf"/>
</dbReference>
<dbReference type="eggNOG" id="COG1388">
    <property type="taxonomic scope" value="Bacteria"/>
</dbReference>
<keyword evidence="2" id="KW-0472">Membrane</keyword>
<comment type="caution">
    <text evidence="4">The sequence shown here is derived from an EMBL/GenBank/DDBJ whole genome shotgun (WGS) entry which is preliminary data.</text>
</comment>
<reference evidence="4 5" key="1">
    <citation type="submission" date="2014-03" db="EMBL/GenBank/DDBJ databases">
        <title>Genomics of Bifidobacteria.</title>
        <authorList>
            <person name="Ventura M."/>
            <person name="Milani C."/>
            <person name="Lugli G.A."/>
        </authorList>
    </citation>
    <scope>NUCLEOTIDE SEQUENCE [LARGE SCALE GENOMIC DNA]</scope>
    <source>
        <strain evidence="4 5">LMG 11597</strain>
    </source>
</reference>
<dbReference type="SUPFAM" id="SSF54106">
    <property type="entry name" value="LysM domain"/>
    <property type="match status" value="1"/>
</dbReference>
<protein>
    <submittedName>
        <fullName evidence="4">Peptidoglycan-binding protein</fullName>
    </submittedName>
</protein>
<dbReference type="AlphaFoldDB" id="A0A087DTY9"/>
<proteinExistence type="predicted"/>
<dbReference type="InterPro" id="IPR018392">
    <property type="entry name" value="LysM"/>
</dbReference>
<organism evidence="4 5">
    <name type="scientific">Bifidobacterium subtile</name>
    <dbReference type="NCBI Taxonomy" id="77635"/>
    <lineage>
        <taxon>Bacteria</taxon>
        <taxon>Bacillati</taxon>
        <taxon>Actinomycetota</taxon>
        <taxon>Actinomycetes</taxon>
        <taxon>Bifidobacteriales</taxon>
        <taxon>Bifidobacteriaceae</taxon>
        <taxon>Bifidobacterium</taxon>
    </lineage>
</organism>
<feature type="region of interest" description="Disordered" evidence="1">
    <location>
        <begin position="1"/>
        <end position="28"/>
    </location>
</feature>
<evidence type="ECO:0000313" key="5">
    <source>
        <dbReference type="Proteomes" id="UP000029055"/>
    </source>
</evidence>
<dbReference type="CDD" id="cd00118">
    <property type="entry name" value="LysM"/>
    <property type="match status" value="1"/>
</dbReference>
<dbReference type="STRING" id="77635.BISU_2190"/>
<keyword evidence="5" id="KW-1185">Reference proteome</keyword>